<dbReference type="GO" id="GO:0008233">
    <property type="term" value="F:peptidase activity"/>
    <property type="evidence" value="ECO:0007669"/>
    <property type="project" value="UniProtKB-KW"/>
</dbReference>
<comment type="caution">
    <text evidence="5">The sequence shown here is derived from an EMBL/GenBank/DDBJ whole genome shotgun (WGS) entry which is preliminary data.</text>
</comment>
<protein>
    <submittedName>
        <fullName evidence="5">HK97 family phage prohead protease</fullName>
    </submittedName>
</protein>
<feature type="domain" description="Prohead serine protease" evidence="4">
    <location>
        <begin position="25"/>
        <end position="165"/>
    </location>
</feature>
<dbReference type="NCBIfam" id="TIGR01543">
    <property type="entry name" value="proheadase_HK97"/>
    <property type="match status" value="1"/>
</dbReference>
<gene>
    <name evidence="5" type="ORF">WNY59_12260</name>
</gene>
<evidence type="ECO:0000256" key="2">
    <source>
        <dbReference type="ARBA" id="ARBA00022670"/>
    </source>
</evidence>
<sequence length="234" mass="25909">MQNHKLTKALTPKIEHKFADQQLAAVEADGTFSGYASLFNIEDLGNEVIAKGAFTKSLQSKKISDIRLLFQHNPDEPIGHWIDMREDANGLFVKGQLNLKVARAKEVHALMREGAIDGLSIGFKTVRASREKAGKVRRILEADLWEVSIVTFPMLPQARISQVKAQGNLPTMRTFERWLVRDAGLSRSQAKTIITKGFSALASARDAAGFTQKHNETNTALLAGKIRLAASRFK</sequence>
<dbReference type="GO" id="GO:0006508">
    <property type="term" value="P:proteolysis"/>
    <property type="evidence" value="ECO:0007669"/>
    <property type="project" value="UniProtKB-KW"/>
</dbReference>
<accession>A0ABU9T8A8</accession>
<keyword evidence="1" id="KW-1188">Viral release from host cell</keyword>
<proteinExistence type="predicted"/>
<evidence type="ECO:0000313" key="6">
    <source>
        <dbReference type="Proteomes" id="UP001477870"/>
    </source>
</evidence>
<evidence type="ECO:0000313" key="5">
    <source>
        <dbReference type="EMBL" id="MEM5502359.1"/>
    </source>
</evidence>
<reference evidence="5 6" key="1">
    <citation type="submission" date="2024-03" db="EMBL/GenBank/DDBJ databases">
        <title>Community enrichment and isolation of bacterial strains for fucoidan degradation.</title>
        <authorList>
            <person name="Sichert A."/>
        </authorList>
    </citation>
    <scope>NUCLEOTIDE SEQUENCE [LARGE SCALE GENOMIC DNA]</scope>
    <source>
        <strain evidence="5 6">AS62</strain>
    </source>
</reference>
<evidence type="ECO:0000259" key="4">
    <source>
        <dbReference type="Pfam" id="PF04586"/>
    </source>
</evidence>
<dbReference type="EMBL" id="JBBMQO010000006">
    <property type="protein sequence ID" value="MEM5502359.1"/>
    <property type="molecule type" value="Genomic_DNA"/>
</dbReference>
<dbReference type="InterPro" id="IPR054613">
    <property type="entry name" value="Peptidase_S78_dom"/>
</dbReference>
<dbReference type="InterPro" id="IPR006433">
    <property type="entry name" value="Prohead_protease"/>
</dbReference>
<evidence type="ECO:0000256" key="1">
    <source>
        <dbReference type="ARBA" id="ARBA00022612"/>
    </source>
</evidence>
<evidence type="ECO:0000256" key="3">
    <source>
        <dbReference type="ARBA" id="ARBA00022801"/>
    </source>
</evidence>
<dbReference type="Pfam" id="PF04586">
    <property type="entry name" value="Peptidase_S78"/>
    <property type="match status" value="1"/>
</dbReference>
<dbReference type="RefSeq" id="WP_342848683.1">
    <property type="nucleotide sequence ID" value="NZ_JBBMQO010000006.1"/>
</dbReference>
<organism evidence="5 6">
    <name type="scientific">Ahrensia kielensis</name>
    <dbReference type="NCBI Taxonomy" id="76980"/>
    <lineage>
        <taxon>Bacteria</taxon>
        <taxon>Pseudomonadati</taxon>
        <taxon>Pseudomonadota</taxon>
        <taxon>Alphaproteobacteria</taxon>
        <taxon>Hyphomicrobiales</taxon>
        <taxon>Ahrensiaceae</taxon>
        <taxon>Ahrensia</taxon>
    </lineage>
</organism>
<name>A0ABU9T8A8_9HYPH</name>
<dbReference type="Proteomes" id="UP001477870">
    <property type="component" value="Unassembled WGS sequence"/>
</dbReference>
<keyword evidence="6" id="KW-1185">Reference proteome</keyword>
<keyword evidence="3" id="KW-0378">Hydrolase</keyword>
<keyword evidence="2 5" id="KW-0645">Protease</keyword>
<dbReference type="SUPFAM" id="SSF50789">
    <property type="entry name" value="Herpes virus serine proteinase, assemblin"/>
    <property type="match status" value="1"/>
</dbReference>